<dbReference type="PRINTS" id="PR00507">
    <property type="entry name" value="N12N6MTFRASE"/>
</dbReference>
<protein>
    <recommendedName>
        <fullName evidence="2">site-specific DNA-methyltransferase (adenine-specific)</fullName>
        <ecNumber evidence="2">2.1.1.72</ecNumber>
    </recommendedName>
</protein>
<dbReference type="InterPro" id="IPR003356">
    <property type="entry name" value="DNA_methylase_A-5"/>
</dbReference>
<accession>F5YGB2</accession>
<dbReference type="REBASE" id="36212">
    <property type="entry name" value="M.Taz9ORF2406P"/>
</dbReference>
<evidence type="ECO:0000256" key="5">
    <source>
        <dbReference type="ARBA" id="ARBA00022747"/>
    </source>
</evidence>
<dbReference type="PANTHER" id="PTHR33841:SF1">
    <property type="entry name" value="DNA METHYLTRANSFERASE A"/>
    <property type="match status" value="1"/>
</dbReference>
<proteinExistence type="inferred from homology"/>
<dbReference type="GO" id="GO:0008170">
    <property type="term" value="F:N-methyltransferase activity"/>
    <property type="evidence" value="ECO:0007669"/>
    <property type="project" value="InterPro"/>
</dbReference>
<dbReference type="KEGG" id="taz:TREAZ_2406"/>
<organism evidence="9 10">
    <name type="scientific">Leadbettera azotonutricia (strain ATCC BAA-888 / DSM 13862 / ZAS-9)</name>
    <name type="common">Treponema azotonutricium</name>
    <dbReference type="NCBI Taxonomy" id="545695"/>
    <lineage>
        <taxon>Bacteria</taxon>
        <taxon>Pseudomonadati</taxon>
        <taxon>Spirochaetota</taxon>
        <taxon>Spirochaetia</taxon>
        <taxon>Spirochaetales</taxon>
        <taxon>Breznakiellaceae</taxon>
        <taxon>Leadbettera</taxon>
    </lineage>
</organism>
<keyword evidence="3 9" id="KW-0489">Methyltransferase</keyword>
<dbReference type="InterPro" id="IPR029063">
    <property type="entry name" value="SAM-dependent_MTases_sf"/>
</dbReference>
<dbReference type="STRING" id="545695.TREAZ_2406"/>
<dbReference type="HOGENOM" id="CLU_029705_0_0_12"/>
<dbReference type="GO" id="GO:0003677">
    <property type="term" value="F:DNA binding"/>
    <property type="evidence" value="ECO:0007669"/>
    <property type="project" value="InterPro"/>
</dbReference>
<evidence type="ECO:0000259" key="8">
    <source>
        <dbReference type="Pfam" id="PF12950"/>
    </source>
</evidence>
<reference evidence="9 10" key="2">
    <citation type="journal article" date="2011" name="ISME J.">
        <title>RNA-seq reveals cooperative metabolic interactions between two termite-gut spirochete species in co-culture.</title>
        <authorList>
            <person name="Rosenthal A.Z."/>
            <person name="Matson E.G."/>
            <person name="Eldar A."/>
            <person name="Leadbetter J.R."/>
        </authorList>
    </citation>
    <scope>NUCLEOTIDE SEQUENCE [LARGE SCALE GENOMIC DNA]</scope>
    <source>
        <strain evidence="10">ATCC BAA-888 / DSM 13862 / ZAS-9</strain>
    </source>
</reference>
<evidence type="ECO:0000259" key="7">
    <source>
        <dbReference type="Pfam" id="PF02384"/>
    </source>
</evidence>
<dbReference type="Pfam" id="PF12950">
    <property type="entry name" value="TaqI_C"/>
    <property type="match status" value="1"/>
</dbReference>
<dbReference type="GO" id="GO:0009007">
    <property type="term" value="F:site-specific DNA-methyltransferase (adenine-specific) activity"/>
    <property type="evidence" value="ECO:0007669"/>
    <property type="project" value="UniProtKB-EC"/>
</dbReference>
<evidence type="ECO:0000313" key="9">
    <source>
        <dbReference type="EMBL" id="AEF83459.1"/>
    </source>
</evidence>
<dbReference type="InParanoid" id="F5YGB2"/>
<evidence type="ECO:0000256" key="3">
    <source>
        <dbReference type="ARBA" id="ARBA00022603"/>
    </source>
</evidence>
<dbReference type="EMBL" id="CP001841">
    <property type="protein sequence ID" value="AEF83459.1"/>
    <property type="molecule type" value="Genomic_DNA"/>
</dbReference>
<dbReference type="AlphaFoldDB" id="F5YGB2"/>
<dbReference type="eggNOG" id="COG0827">
    <property type="taxonomic scope" value="Bacteria"/>
</dbReference>
<gene>
    <name evidence="9" type="ordered locus">TREAZ_2406</name>
</gene>
<comment type="similarity">
    <text evidence="1">Belongs to the N(4)/N(6)-methyltransferase family.</text>
</comment>
<evidence type="ECO:0000256" key="6">
    <source>
        <dbReference type="ARBA" id="ARBA00047942"/>
    </source>
</evidence>
<dbReference type="PROSITE" id="PS00092">
    <property type="entry name" value="N6_MTASE"/>
    <property type="match status" value="1"/>
</dbReference>
<reference evidence="10" key="1">
    <citation type="submission" date="2009-12" db="EMBL/GenBank/DDBJ databases">
        <title>Complete sequence of Treponema azotonutricium strain ZAS-9.</title>
        <authorList>
            <person name="Tetu S.G."/>
            <person name="Matson E."/>
            <person name="Ren Q."/>
            <person name="Seshadri R."/>
            <person name="Elbourne L."/>
            <person name="Hassan K.A."/>
            <person name="Durkin A."/>
            <person name="Radune D."/>
            <person name="Mohamoud Y."/>
            <person name="Shay R."/>
            <person name="Jin S."/>
            <person name="Zhang X."/>
            <person name="Lucey K."/>
            <person name="Ballor N.R."/>
            <person name="Ottesen E."/>
            <person name="Rosenthal R."/>
            <person name="Allen A."/>
            <person name="Leadbetter J.R."/>
            <person name="Paulsen I.T."/>
        </authorList>
    </citation>
    <scope>NUCLEOTIDE SEQUENCE [LARGE SCALE GENOMIC DNA]</scope>
    <source>
        <strain evidence="10">ATCC BAA-888 / DSM 13862 / ZAS-9</strain>
    </source>
</reference>
<dbReference type="Pfam" id="PF02384">
    <property type="entry name" value="N6_Mtase"/>
    <property type="match status" value="1"/>
</dbReference>
<keyword evidence="4" id="KW-0808">Transferase</keyword>
<dbReference type="CDD" id="cd02440">
    <property type="entry name" value="AdoMet_MTases"/>
    <property type="match status" value="1"/>
</dbReference>
<evidence type="ECO:0000256" key="1">
    <source>
        <dbReference type="ARBA" id="ARBA00006594"/>
    </source>
</evidence>
<evidence type="ECO:0000256" key="4">
    <source>
        <dbReference type="ARBA" id="ARBA00022679"/>
    </source>
</evidence>
<dbReference type="Proteomes" id="UP000009222">
    <property type="component" value="Chromosome"/>
</dbReference>
<dbReference type="Gene3D" id="3.40.50.150">
    <property type="entry name" value="Vaccinia Virus protein VP39"/>
    <property type="match status" value="1"/>
</dbReference>
<dbReference type="GO" id="GO:0009307">
    <property type="term" value="P:DNA restriction-modification system"/>
    <property type="evidence" value="ECO:0007669"/>
    <property type="project" value="UniProtKB-KW"/>
</dbReference>
<name>F5YGB2_LEAAZ</name>
<feature type="domain" description="TaqI-like C-terminal specificity" evidence="8">
    <location>
        <begin position="337"/>
        <end position="446"/>
    </location>
</feature>
<dbReference type="InterPro" id="IPR025931">
    <property type="entry name" value="TaqI_C"/>
</dbReference>
<dbReference type="InterPro" id="IPR002052">
    <property type="entry name" value="DNA_methylase_N6_adenine_CS"/>
</dbReference>
<dbReference type="SUPFAM" id="SSF53335">
    <property type="entry name" value="S-adenosyl-L-methionine-dependent methyltransferases"/>
    <property type="match status" value="1"/>
</dbReference>
<dbReference type="PANTHER" id="PTHR33841">
    <property type="entry name" value="DNA METHYLTRANSFERASE YEEA-RELATED"/>
    <property type="match status" value="1"/>
</dbReference>
<dbReference type="GO" id="GO:0032259">
    <property type="term" value="P:methylation"/>
    <property type="evidence" value="ECO:0007669"/>
    <property type="project" value="UniProtKB-KW"/>
</dbReference>
<sequence length="500" mass="57674">MDTPLDSFLSAWIMESKNPALVKSLYSEYEIINQNDDILGAFYQSIQSISQKSTLGSYYTPSELLSGINIPKNKTILDPCCGSGGILIRVLTKAHDPSKIFARDIDEIALKICFINLVLFFDNKNILPNILKQDIALVDSDNLFNQKLKEDFDVIVTNPPWGSKWTKSQKEYLLKLYPEIETNEIFSIALYNAIGMLKNNGELYFFLPHSFLNVAAHHNIRNYILKKNNKLSIKLLGNAFKGVLSESILFHIETERADENIHVEDKDNNIYQLSKKSITSPDYIISANIKTRDFLLINKIYNTPHVNLKKDTSFALGVVTGNNAKHILQNPTEQTEPIFRGKDIQKYYYELPQCYIVFNPGAYQQIAPIEYYRQKKIAYRFISDTLICTLDCSNALVLNSANIFISVNYPMETIVGLFNSDIYSFIFKKKFHSCKVLKSHLQDMPLPILTTNEHKNIYDMYQKMILEEENMQTFQESIDKIICNYFSLDNKQYVYIKEEI</sequence>
<evidence type="ECO:0000313" key="10">
    <source>
        <dbReference type="Proteomes" id="UP000009222"/>
    </source>
</evidence>
<dbReference type="EC" id="2.1.1.72" evidence="2"/>
<comment type="catalytic activity">
    <reaction evidence="6">
        <text>a 2'-deoxyadenosine in DNA + S-adenosyl-L-methionine = an N(6)-methyl-2'-deoxyadenosine in DNA + S-adenosyl-L-homocysteine + H(+)</text>
        <dbReference type="Rhea" id="RHEA:15197"/>
        <dbReference type="Rhea" id="RHEA-COMP:12418"/>
        <dbReference type="Rhea" id="RHEA-COMP:12419"/>
        <dbReference type="ChEBI" id="CHEBI:15378"/>
        <dbReference type="ChEBI" id="CHEBI:57856"/>
        <dbReference type="ChEBI" id="CHEBI:59789"/>
        <dbReference type="ChEBI" id="CHEBI:90615"/>
        <dbReference type="ChEBI" id="CHEBI:90616"/>
        <dbReference type="EC" id="2.1.1.72"/>
    </reaction>
</comment>
<keyword evidence="10" id="KW-1185">Reference proteome</keyword>
<dbReference type="InterPro" id="IPR050953">
    <property type="entry name" value="N4_N6_ade-DNA_methylase"/>
</dbReference>
<evidence type="ECO:0000256" key="2">
    <source>
        <dbReference type="ARBA" id="ARBA00011900"/>
    </source>
</evidence>
<feature type="domain" description="DNA methylase adenine-specific" evidence="7">
    <location>
        <begin position="35"/>
        <end position="276"/>
    </location>
</feature>
<keyword evidence="5" id="KW-0680">Restriction system</keyword>